<proteinExistence type="inferred from homology"/>
<sequence length="162" mass="18163">MTQPKGKRPNTAAVCAELAAPVAEGIGVYLWDVVFEKEGAGWYLRYFIDKDADGGVTIDECEAFSRAMSDLLDEKDPIPQSYTLEVGSPGVERRLTKDWHFRKYLGSDVLVRLIRPVEGERDFIGTLSAYHEDGTISVELDGDVEMAFTLAETAFVRLYEEF</sequence>
<comment type="caution">
    <text evidence="6">The sequence shown here is derived from an EMBL/GenBank/DDBJ whole genome shotgun (WGS) entry which is preliminary data.</text>
</comment>
<dbReference type="SUPFAM" id="SSF74942">
    <property type="entry name" value="YhbC-like, C-terminal domain"/>
    <property type="match status" value="1"/>
</dbReference>
<dbReference type="Gene3D" id="2.30.30.180">
    <property type="entry name" value="Ribosome maturation factor RimP, C-terminal domain"/>
    <property type="match status" value="1"/>
</dbReference>
<dbReference type="InterPro" id="IPR036847">
    <property type="entry name" value="RimP_C_sf"/>
</dbReference>
<dbReference type="EMBL" id="RCHT01000031">
    <property type="protein sequence ID" value="RLL08659.1"/>
    <property type="molecule type" value="Genomic_DNA"/>
</dbReference>
<dbReference type="RefSeq" id="WP_101552748.1">
    <property type="nucleotide sequence ID" value="NZ_DBFBJK010000068.1"/>
</dbReference>
<dbReference type="CDD" id="cd01734">
    <property type="entry name" value="YlxS_C"/>
    <property type="match status" value="1"/>
</dbReference>
<evidence type="ECO:0000259" key="4">
    <source>
        <dbReference type="Pfam" id="PF02576"/>
    </source>
</evidence>
<keyword evidence="2 3" id="KW-0690">Ribosome biogenesis</keyword>
<dbReference type="InterPro" id="IPR028998">
    <property type="entry name" value="RimP_C"/>
</dbReference>
<feature type="domain" description="Ribosome maturation factor RimP N-terminal" evidence="4">
    <location>
        <begin position="19"/>
        <end position="92"/>
    </location>
</feature>
<dbReference type="Pfam" id="PF02576">
    <property type="entry name" value="RimP_N"/>
    <property type="match status" value="1"/>
</dbReference>
<evidence type="ECO:0000313" key="7">
    <source>
        <dbReference type="Proteomes" id="UP000276301"/>
    </source>
</evidence>
<dbReference type="AlphaFoldDB" id="A0A498CLR8"/>
<evidence type="ECO:0000256" key="2">
    <source>
        <dbReference type="ARBA" id="ARBA00022517"/>
    </source>
</evidence>
<evidence type="ECO:0000256" key="1">
    <source>
        <dbReference type="ARBA" id="ARBA00022490"/>
    </source>
</evidence>
<dbReference type="InterPro" id="IPR003728">
    <property type="entry name" value="Ribosome_maturation_RimP"/>
</dbReference>
<evidence type="ECO:0000313" key="6">
    <source>
        <dbReference type="EMBL" id="RLL08659.1"/>
    </source>
</evidence>
<dbReference type="Pfam" id="PF17384">
    <property type="entry name" value="DUF150_C"/>
    <property type="match status" value="1"/>
</dbReference>
<dbReference type="PANTHER" id="PTHR33867">
    <property type="entry name" value="RIBOSOME MATURATION FACTOR RIMP"/>
    <property type="match status" value="1"/>
</dbReference>
<dbReference type="FunFam" id="3.30.300.70:FF:000001">
    <property type="entry name" value="Ribosome maturation factor RimP"/>
    <property type="match status" value="1"/>
</dbReference>
<organism evidence="6 7">
    <name type="scientific">Anaerotruncus massiliensis</name>
    <name type="common">ex Liu et al. 2021</name>
    <dbReference type="NCBI Taxonomy" id="2321404"/>
    <lineage>
        <taxon>Bacteria</taxon>
        <taxon>Bacillati</taxon>
        <taxon>Bacillota</taxon>
        <taxon>Clostridia</taxon>
        <taxon>Eubacteriales</taxon>
        <taxon>Oscillospiraceae</taxon>
        <taxon>Anaerotruncus</taxon>
    </lineage>
</organism>
<dbReference type="GO" id="GO:0006412">
    <property type="term" value="P:translation"/>
    <property type="evidence" value="ECO:0007669"/>
    <property type="project" value="TreeGrafter"/>
</dbReference>
<dbReference type="HAMAP" id="MF_01077">
    <property type="entry name" value="RimP"/>
    <property type="match status" value="1"/>
</dbReference>
<comment type="function">
    <text evidence="3">Required for maturation of 30S ribosomal subunits.</text>
</comment>
<protein>
    <recommendedName>
        <fullName evidence="3">Ribosome maturation factor RimP</fullName>
    </recommendedName>
</protein>
<comment type="similarity">
    <text evidence="3">Belongs to the RimP family.</text>
</comment>
<evidence type="ECO:0000259" key="5">
    <source>
        <dbReference type="Pfam" id="PF17384"/>
    </source>
</evidence>
<comment type="subcellular location">
    <subcellularLocation>
        <location evidence="3">Cytoplasm</location>
    </subcellularLocation>
</comment>
<dbReference type="Proteomes" id="UP000276301">
    <property type="component" value="Unassembled WGS sequence"/>
</dbReference>
<gene>
    <name evidence="3" type="primary">rimP</name>
    <name evidence="6" type="ORF">D4A47_11800</name>
</gene>
<dbReference type="PANTHER" id="PTHR33867:SF1">
    <property type="entry name" value="RIBOSOME MATURATION FACTOR RIMP"/>
    <property type="match status" value="1"/>
</dbReference>
<dbReference type="SUPFAM" id="SSF75420">
    <property type="entry name" value="YhbC-like, N-terminal domain"/>
    <property type="match status" value="1"/>
</dbReference>
<name>A0A498CLR8_9FIRM</name>
<reference evidence="6 7" key="1">
    <citation type="submission" date="2018-10" db="EMBL/GenBank/DDBJ databases">
        <title>Anaerotruncus faecis sp. nov., isolated from human feces.</title>
        <authorList>
            <person name="Wang Y.-J."/>
        </authorList>
    </citation>
    <scope>NUCLEOTIDE SEQUENCE [LARGE SCALE GENOMIC DNA]</scope>
    <source>
        <strain evidence="6 7">22A2-44</strain>
    </source>
</reference>
<feature type="domain" description="Ribosome maturation factor RimP C-terminal" evidence="5">
    <location>
        <begin position="95"/>
        <end position="143"/>
    </location>
</feature>
<dbReference type="GO" id="GO:0000028">
    <property type="term" value="P:ribosomal small subunit assembly"/>
    <property type="evidence" value="ECO:0007669"/>
    <property type="project" value="TreeGrafter"/>
</dbReference>
<dbReference type="InterPro" id="IPR028989">
    <property type="entry name" value="RimP_N"/>
</dbReference>
<keyword evidence="7" id="KW-1185">Reference proteome</keyword>
<dbReference type="Gene3D" id="3.30.300.70">
    <property type="entry name" value="RimP-like superfamily, N-terminal"/>
    <property type="match status" value="1"/>
</dbReference>
<keyword evidence="1 3" id="KW-0963">Cytoplasm</keyword>
<dbReference type="GO" id="GO:0005829">
    <property type="term" value="C:cytosol"/>
    <property type="evidence" value="ECO:0007669"/>
    <property type="project" value="TreeGrafter"/>
</dbReference>
<dbReference type="InterPro" id="IPR035956">
    <property type="entry name" value="RimP_N_sf"/>
</dbReference>
<evidence type="ECO:0000256" key="3">
    <source>
        <dbReference type="HAMAP-Rule" id="MF_01077"/>
    </source>
</evidence>
<accession>A0A498CLR8</accession>